<protein>
    <recommendedName>
        <fullName evidence="3">histidine kinase</fullName>
        <ecNumber evidence="3">2.7.13.3</ecNumber>
    </recommendedName>
</protein>
<evidence type="ECO:0000259" key="12">
    <source>
        <dbReference type="PROSITE" id="PS50109"/>
    </source>
</evidence>
<keyword evidence="15" id="KW-1185">Reference proteome</keyword>
<dbReference type="Proteomes" id="UP001500279">
    <property type="component" value="Unassembled WGS sequence"/>
</dbReference>
<dbReference type="InterPro" id="IPR005467">
    <property type="entry name" value="His_kinase_dom"/>
</dbReference>
<dbReference type="PROSITE" id="PS50885">
    <property type="entry name" value="HAMP"/>
    <property type="match status" value="1"/>
</dbReference>
<dbReference type="EMBL" id="BAAAEW010000014">
    <property type="protein sequence ID" value="GAA0751373.1"/>
    <property type="molecule type" value="Genomic_DNA"/>
</dbReference>
<organism evidence="14 15">
    <name type="scientific">Ideonella azotifigens</name>
    <dbReference type="NCBI Taxonomy" id="513160"/>
    <lineage>
        <taxon>Bacteria</taxon>
        <taxon>Pseudomonadati</taxon>
        <taxon>Pseudomonadota</taxon>
        <taxon>Betaproteobacteria</taxon>
        <taxon>Burkholderiales</taxon>
        <taxon>Sphaerotilaceae</taxon>
        <taxon>Ideonella</taxon>
    </lineage>
</organism>
<evidence type="ECO:0000256" key="11">
    <source>
        <dbReference type="SAM" id="Phobius"/>
    </source>
</evidence>
<dbReference type="PROSITE" id="PS50109">
    <property type="entry name" value="HIS_KIN"/>
    <property type="match status" value="1"/>
</dbReference>
<dbReference type="SMART" id="SM00387">
    <property type="entry name" value="HATPase_c"/>
    <property type="match status" value="1"/>
</dbReference>
<dbReference type="GO" id="GO:0016301">
    <property type="term" value="F:kinase activity"/>
    <property type="evidence" value="ECO:0007669"/>
    <property type="project" value="UniProtKB-KW"/>
</dbReference>
<accession>A0ABP3V9U2</accession>
<evidence type="ECO:0000256" key="3">
    <source>
        <dbReference type="ARBA" id="ARBA00012438"/>
    </source>
</evidence>
<evidence type="ECO:0000256" key="10">
    <source>
        <dbReference type="ARBA" id="ARBA00023136"/>
    </source>
</evidence>
<dbReference type="Pfam" id="PF02518">
    <property type="entry name" value="HATPase_c"/>
    <property type="match status" value="1"/>
</dbReference>
<evidence type="ECO:0000313" key="14">
    <source>
        <dbReference type="EMBL" id="GAA0751373.1"/>
    </source>
</evidence>
<dbReference type="Gene3D" id="1.10.287.130">
    <property type="match status" value="1"/>
</dbReference>
<feature type="domain" description="HAMP" evidence="13">
    <location>
        <begin position="181"/>
        <end position="233"/>
    </location>
</feature>
<dbReference type="InterPro" id="IPR036097">
    <property type="entry name" value="HisK_dim/P_sf"/>
</dbReference>
<keyword evidence="4" id="KW-0597">Phosphoprotein</keyword>
<evidence type="ECO:0000256" key="1">
    <source>
        <dbReference type="ARBA" id="ARBA00000085"/>
    </source>
</evidence>
<dbReference type="SMART" id="SM00304">
    <property type="entry name" value="HAMP"/>
    <property type="match status" value="1"/>
</dbReference>
<dbReference type="PANTHER" id="PTHR45436:SF5">
    <property type="entry name" value="SENSOR HISTIDINE KINASE TRCS"/>
    <property type="match status" value="1"/>
</dbReference>
<dbReference type="SUPFAM" id="SSF55874">
    <property type="entry name" value="ATPase domain of HSP90 chaperone/DNA topoisomerase II/histidine kinase"/>
    <property type="match status" value="1"/>
</dbReference>
<dbReference type="InterPro" id="IPR003661">
    <property type="entry name" value="HisK_dim/P_dom"/>
</dbReference>
<dbReference type="CDD" id="cd00082">
    <property type="entry name" value="HisKA"/>
    <property type="match status" value="1"/>
</dbReference>
<dbReference type="EC" id="2.7.13.3" evidence="3"/>
<evidence type="ECO:0000256" key="6">
    <source>
        <dbReference type="ARBA" id="ARBA00022692"/>
    </source>
</evidence>
<evidence type="ECO:0000256" key="2">
    <source>
        <dbReference type="ARBA" id="ARBA00004370"/>
    </source>
</evidence>
<evidence type="ECO:0000256" key="9">
    <source>
        <dbReference type="ARBA" id="ARBA00023012"/>
    </source>
</evidence>
<evidence type="ECO:0000256" key="8">
    <source>
        <dbReference type="ARBA" id="ARBA00022989"/>
    </source>
</evidence>
<keyword evidence="5" id="KW-0808">Transferase</keyword>
<dbReference type="RefSeq" id="WP_170200815.1">
    <property type="nucleotide sequence ID" value="NZ_BAAAEW010000014.1"/>
</dbReference>
<evidence type="ECO:0000256" key="5">
    <source>
        <dbReference type="ARBA" id="ARBA00022679"/>
    </source>
</evidence>
<proteinExistence type="predicted"/>
<dbReference type="SUPFAM" id="SSF158472">
    <property type="entry name" value="HAMP domain-like"/>
    <property type="match status" value="1"/>
</dbReference>
<dbReference type="Gene3D" id="3.30.565.10">
    <property type="entry name" value="Histidine kinase-like ATPase, C-terminal domain"/>
    <property type="match status" value="1"/>
</dbReference>
<dbReference type="InterPro" id="IPR003594">
    <property type="entry name" value="HATPase_dom"/>
</dbReference>
<comment type="catalytic activity">
    <reaction evidence="1">
        <text>ATP + protein L-histidine = ADP + protein N-phospho-L-histidine.</text>
        <dbReference type="EC" id="2.7.13.3"/>
    </reaction>
</comment>
<dbReference type="PRINTS" id="PR00344">
    <property type="entry name" value="BCTRLSENSOR"/>
</dbReference>
<dbReference type="SMART" id="SM00388">
    <property type="entry name" value="HisKA"/>
    <property type="match status" value="1"/>
</dbReference>
<dbReference type="PANTHER" id="PTHR45436">
    <property type="entry name" value="SENSOR HISTIDINE KINASE YKOH"/>
    <property type="match status" value="1"/>
</dbReference>
<evidence type="ECO:0000256" key="4">
    <source>
        <dbReference type="ARBA" id="ARBA00022553"/>
    </source>
</evidence>
<dbReference type="Gene3D" id="6.10.340.10">
    <property type="match status" value="1"/>
</dbReference>
<keyword evidence="9" id="KW-0902">Two-component regulatory system</keyword>
<keyword evidence="6 11" id="KW-0812">Transmembrane</keyword>
<name>A0ABP3V9U2_9BURK</name>
<dbReference type="InterPro" id="IPR004358">
    <property type="entry name" value="Sig_transdc_His_kin-like_C"/>
</dbReference>
<evidence type="ECO:0000259" key="13">
    <source>
        <dbReference type="PROSITE" id="PS50885"/>
    </source>
</evidence>
<evidence type="ECO:0000313" key="15">
    <source>
        <dbReference type="Proteomes" id="UP001500279"/>
    </source>
</evidence>
<dbReference type="SUPFAM" id="SSF47384">
    <property type="entry name" value="Homodimeric domain of signal transducing histidine kinase"/>
    <property type="match status" value="1"/>
</dbReference>
<keyword evidence="7 14" id="KW-0418">Kinase</keyword>
<sequence length="457" mass="49086">MSTHLKLSIGQRLFASILAAFLVVGAAGVGLVRWSLSGGAQASSAPDRAALDLLARTLAERFSQHRDWSFLPADAAQRQAWLRDTLAPATLGERLGLLNAQRQLLAGVKAHRGLIVVASIDTIERPVMVDGAKVGSLLLARAENPADNLAVAFLVQQQRPLAVLGGISLLLAALAAAALAANFRRPVRQLVDGARQLGAGHFDARLVDSRQDELGELARSFNQLAAQLAAAEDSRRQWVANTSHELRTPLAVLRSQLEALQDGVRHATPEHLALMHRQVLALARLVDELHDLARADVGRLANAPVPMDAWPLAVEVLRAFAPRFSEAGLQSRAGMAPAASRVRCDPERLRQVLGNLLENCVRYTERGGSIEVHGQVQDQALQLDIDDSAPDVPAAELPRLGERFFRVEASRDRRTGGAGLGLALSRQIIEANGGRLLFSSSPLGGLRARIVLPLESC</sequence>
<comment type="caution">
    <text evidence="14">The sequence shown here is derived from an EMBL/GenBank/DDBJ whole genome shotgun (WGS) entry which is preliminary data.</text>
</comment>
<keyword evidence="8 11" id="KW-1133">Transmembrane helix</keyword>
<dbReference type="CDD" id="cd06225">
    <property type="entry name" value="HAMP"/>
    <property type="match status" value="1"/>
</dbReference>
<comment type="subcellular location">
    <subcellularLocation>
        <location evidence="2">Membrane</location>
    </subcellularLocation>
</comment>
<keyword evidence="10 11" id="KW-0472">Membrane</keyword>
<dbReference type="InterPro" id="IPR003660">
    <property type="entry name" value="HAMP_dom"/>
</dbReference>
<feature type="transmembrane region" description="Helical" evidence="11">
    <location>
        <begin position="161"/>
        <end position="181"/>
    </location>
</feature>
<dbReference type="InterPro" id="IPR036890">
    <property type="entry name" value="HATPase_C_sf"/>
</dbReference>
<dbReference type="Pfam" id="PF00672">
    <property type="entry name" value="HAMP"/>
    <property type="match status" value="1"/>
</dbReference>
<gene>
    <name evidence="14" type="primary">baeS</name>
    <name evidence="14" type="ORF">GCM10009107_24030</name>
</gene>
<reference evidence="15" key="1">
    <citation type="journal article" date="2019" name="Int. J. Syst. Evol. Microbiol.">
        <title>The Global Catalogue of Microorganisms (GCM) 10K type strain sequencing project: providing services to taxonomists for standard genome sequencing and annotation.</title>
        <authorList>
            <consortium name="The Broad Institute Genomics Platform"/>
            <consortium name="The Broad Institute Genome Sequencing Center for Infectious Disease"/>
            <person name="Wu L."/>
            <person name="Ma J."/>
        </authorList>
    </citation>
    <scope>NUCLEOTIDE SEQUENCE [LARGE SCALE GENOMIC DNA]</scope>
    <source>
        <strain evidence="15">JCM 15503</strain>
    </source>
</reference>
<feature type="domain" description="Histidine kinase" evidence="12">
    <location>
        <begin position="241"/>
        <end position="456"/>
    </location>
</feature>
<dbReference type="Pfam" id="PF00512">
    <property type="entry name" value="HisKA"/>
    <property type="match status" value="1"/>
</dbReference>
<evidence type="ECO:0000256" key="7">
    <source>
        <dbReference type="ARBA" id="ARBA00022777"/>
    </source>
</evidence>
<dbReference type="InterPro" id="IPR050428">
    <property type="entry name" value="TCS_sensor_his_kinase"/>
</dbReference>